<evidence type="ECO:0000256" key="1">
    <source>
        <dbReference type="ARBA" id="ARBA00008857"/>
    </source>
</evidence>
<keyword evidence="8" id="KW-1185">Reference proteome</keyword>
<evidence type="ECO:0000313" key="8">
    <source>
        <dbReference type="Proteomes" id="UP000036908"/>
    </source>
</evidence>
<dbReference type="GO" id="GO:0006310">
    <property type="term" value="P:DNA recombination"/>
    <property type="evidence" value="ECO:0007669"/>
    <property type="project" value="UniProtKB-KW"/>
</dbReference>
<evidence type="ECO:0000256" key="4">
    <source>
        <dbReference type="ARBA" id="ARBA00023172"/>
    </source>
</evidence>
<dbReference type="Pfam" id="PF17293">
    <property type="entry name" value="Arm-DNA-bind_5"/>
    <property type="match status" value="1"/>
</dbReference>
<evidence type="ECO:0000256" key="2">
    <source>
        <dbReference type="ARBA" id="ARBA00022908"/>
    </source>
</evidence>
<dbReference type="SUPFAM" id="SSF56349">
    <property type="entry name" value="DNA breaking-rejoining enzymes"/>
    <property type="match status" value="1"/>
</dbReference>
<keyword evidence="2" id="KW-0229">DNA integration</keyword>
<feature type="domain" description="Core-binding (CB)" evidence="6">
    <location>
        <begin position="102"/>
        <end position="185"/>
    </location>
</feature>
<dbReference type="GO" id="GO:0015074">
    <property type="term" value="P:DNA integration"/>
    <property type="evidence" value="ECO:0007669"/>
    <property type="project" value="UniProtKB-KW"/>
</dbReference>
<reference evidence="8" key="1">
    <citation type="submission" date="2014-11" db="EMBL/GenBank/DDBJ databases">
        <title>Genome sequencing of Roseivirga sp. D-25.</title>
        <authorList>
            <person name="Selvaratnam C."/>
            <person name="Thevarajoo S."/>
            <person name="Goh K.M."/>
            <person name="Eee R."/>
            <person name="Chan K.-G."/>
            <person name="Chong C.S."/>
        </authorList>
    </citation>
    <scope>NUCLEOTIDE SEQUENCE [LARGE SCALE GENOMIC DNA]</scope>
    <source>
        <strain evidence="8">D-25</strain>
    </source>
</reference>
<protein>
    <recommendedName>
        <fullName evidence="6">Core-binding (CB) domain-containing protein</fullName>
    </recommendedName>
</protein>
<dbReference type="Pfam" id="PF13102">
    <property type="entry name" value="Phage_int_SAM_5"/>
    <property type="match status" value="1"/>
</dbReference>
<dbReference type="InterPro" id="IPR013762">
    <property type="entry name" value="Integrase-like_cat_sf"/>
</dbReference>
<dbReference type="Gene3D" id="1.10.150.130">
    <property type="match status" value="1"/>
</dbReference>
<dbReference type="InterPro" id="IPR002104">
    <property type="entry name" value="Integrase_catalytic"/>
</dbReference>
<accession>A0A0L8APS3</accession>
<comment type="similarity">
    <text evidence="1">Belongs to the 'phage' integrase family.</text>
</comment>
<evidence type="ECO:0000259" key="6">
    <source>
        <dbReference type="PROSITE" id="PS51900"/>
    </source>
</evidence>
<dbReference type="Gene3D" id="1.10.443.10">
    <property type="entry name" value="Intergrase catalytic core"/>
    <property type="match status" value="1"/>
</dbReference>
<dbReference type="PATRIC" id="fig|1566026.4.peg.2605"/>
<dbReference type="InterPro" id="IPR011010">
    <property type="entry name" value="DNA_brk_join_enz"/>
</dbReference>
<proteinExistence type="inferred from homology"/>
<dbReference type="Proteomes" id="UP000036908">
    <property type="component" value="Unassembled WGS sequence"/>
</dbReference>
<dbReference type="EMBL" id="JSVA01000004">
    <property type="protein sequence ID" value="KOF04177.1"/>
    <property type="molecule type" value="Genomic_DNA"/>
</dbReference>
<keyword evidence="4" id="KW-0233">DNA recombination</keyword>
<dbReference type="InterPro" id="IPR035386">
    <property type="entry name" value="Arm-DNA-bind_5"/>
</dbReference>
<evidence type="ECO:0000313" key="7">
    <source>
        <dbReference type="EMBL" id="KOF04177.1"/>
    </source>
</evidence>
<organism evidence="7 8">
    <name type="scientific">Roseivirga seohaensis subsp. aquiponti</name>
    <dbReference type="NCBI Taxonomy" id="1566026"/>
    <lineage>
        <taxon>Bacteria</taxon>
        <taxon>Pseudomonadati</taxon>
        <taxon>Bacteroidota</taxon>
        <taxon>Cytophagia</taxon>
        <taxon>Cytophagales</taxon>
        <taxon>Roseivirgaceae</taxon>
        <taxon>Roseivirga</taxon>
    </lineage>
</organism>
<dbReference type="InterPro" id="IPR050090">
    <property type="entry name" value="Tyrosine_recombinase_XerCD"/>
</dbReference>
<evidence type="ECO:0000256" key="3">
    <source>
        <dbReference type="ARBA" id="ARBA00023125"/>
    </source>
</evidence>
<dbReference type="GO" id="GO:0003677">
    <property type="term" value="F:DNA binding"/>
    <property type="evidence" value="ECO:0007669"/>
    <property type="project" value="UniProtKB-UniRule"/>
</dbReference>
<dbReference type="InterPro" id="IPR010998">
    <property type="entry name" value="Integrase_recombinase_N"/>
</dbReference>
<dbReference type="PANTHER" id="PTHR30349">
    <property type="entry name" value="PHAGE INTEGRASE-RELATED"/>
    <property type="match status" value="1"/>
</dbReference>
<name>A0A0L8APS3_9BACT</name>
<dbReference type="Pfam" id="PF00589">
    <property type="entry name" value="Phage_integrase"/>
    <property type="match status" value="1"/>
</dbReference>
<keyword evidence="3 5" id="KW-0238">DNA-binding</keyword>
<gene>
    <name evidence="7" type="ORF">OB69_04150</name>
</gene>
<dbReference type="OrthoDB" id="1094492at2"/>
<dbReference type="InterPro" id="IPR025269">
    <property type="entry name" value="SAM-like_dom"/>
</dbReference>
<dbReference type="PANTHER" id="PTHR30349:SF64">
    <property type="entry name" value="PROPHAGE INTEGRASE INTD-RELATED"/>
    <property type="match status" value="1"/>
</dbReference>
<dbReference type="InterPro" id="IPR044068">
    <property type="entry name" value="CB"/>
</dbReference>
<comment type="caution">
    <text evidence="7">The sequence shown here is derived from an EMBL/GenBank/DDBJ whole genome shotgun (WGS) entry which is preliminary data.</text>
</comment>
<dbReference type="PROSITE" id="PS51900">
    <property type="entry name" value="CB"/>
    <property type="match status" value="1"/>
</dbReference>
<evidence type="ECO:0000256" key="5">
    <source>
        <dbReference type="PROSITE-ProRule" id="PRU01248"/>
    </source>
</evidence>
<dbReference type="RefSeq" id="WP_053222442.1">
    <property type="nucleotide sequence ID" value="NZ_JSVA01000004.1"/>
</dbReference>
<dbReference type="AlphaFoldDB" id="A0A0L8APS3"/>
<sequence length="403" mass="46747">MASICLILRKKSNKHGEFPIVIRITKDRKSSFVYTGQYLHLKDWDEKQKKVKKSHPNSVRLNNLLLRKLSEANDNLLELEKGPIYSSAKTIRKQLKGEYGNKSFFVLAELYLDELEQQGKYNRFSAESPMIKHFFEFTKGDITFQEISETLLKRYQAYLSATRNITKRTVVNHLVPIRTILNRAIRDGLVDRKFYPFGKGKIVIKFPQSLKIGLTEQEVKLLETTNLKMESPQWHARNVWLFCFYLAGMRVSDALRMKWGDIANGRLYYAMGKNDKADSLLLPQKVLTIIEEYRIDGLTSSNTLFPELRDTDFGDKASLQKQIRNADKKFNKHLGLIAEQIGLEKPLKMHIARHTFGNISGDRIPIQMLQKLYRHTAVTTTIGYQANFIHRETDEALNQVINF</sequence>